<dbReference type="InterPro" id="IPR003856">
    <property type="entry name" value="LPS_length_determ_N"/>
</dbReference>
<dbReference type="PANTHER" id="PTHR32309:SF13">
    <property type="entry name" value="FERRIC ENTEROBACTIN TRANSPORT PROTEIN FEPE"/>
    <property type="match status" value="1"/>
</dbReference>
<dbReference type="GO" id="GO:0042802">
    <property type="term" value="F:identical protein binding"/>
    <property type="evidence" value="ECO:0007669"/>
    <property type="project" value="UniProtKB-ARBA"/>
</dbReference>
<feature type="coiled-coil region" evidence="16">
    <location>
        <begin position="238"/>
        <end position="407"/>
    </location>
</feature>
<keyword evidence="5" id="KW-1003">Cell membrane</keyword>
<dbReference type="InterPro" id="IPR032807">
    <property type="entry name" value="GNVR"/>
</dbReference>
<evidence type="ECO:0000256" key="15">
    <source>
        <dbReference type="ARBA" id="ARBA00051245"/>
    </source>
</evidence>
<evidence type="ECO:0000256" key="6">
    <source>
        <dbReference type="ARBA" id="ARBA00022519"/>
    </source>
</evidence>
<keyword evidence="22" id="KW-1185">Reference proteome</keyword>
<evidence type="ECO:0000256" key="4">
    <source>
        <dbReference type="ARBA" id="ARBA00011903"/>
    </source>
</evidence>
<dbReference type="Gene3D" id="3.40.50.300">
    <property type="entry name" value="P-loop containing nucleotide triphosphate hydrolases"/>
    <property type="match status" value="1"/>
</dbReference>
<dbReference type="EC" id="2.7.10.2" evidence="4"/>
<keyword evidence="12 17" id="KW-1133">Transmembrane helix</keyword>
<name>A0A5P9NGE5_9GAMM</name>
<dbReference type="InterPro" id="IPR027417">
    <property type="entry name" value="P-loop_NTPase"/>
</dbReference>
<evidence type="ECO:0000256" key="5">
    <source>
        <dbReference type="ARBA" id="ARBA00022475"/>
    </source>
</evidence>
<evidence type="ECO:0000256" key="3">
    <source>
        <dbReference type="ARBA" id="ARBA00008883"/>
    </source>
</evidence>
<feature type="domain" description="AAA" evidence="19">
    <location>
        <begin position="567"/>
        <end position="685"/>
    </location>
</feature>
<dbReference type="Pfam" id="PF13807">
    <property type="entry name" value="GNVR"/>
    <property type="match status" value="1"/>
</dbReference>
<protein>
    <recommendedName>
        <fullName evidence="4">non-specific protein-tyrosine kinase</fullName>
        <ecNumber evidence="4">2.7.10.2</ecNumber>
    </recommendedName>
</protein>
<evidence type="ECO:0000313" key="21">
    <source>
        <dbReference type="EMBL" id="QFU74626.1"/>
    </source>
</evidence>
<dbReference type="FunFam" id="3.40.50.300:FF:000527">
    <property type="entry name" value="Tyrosine-protein kinase etk"/>
    <property type="match status" value="1"/>
</dbReference>
<keyword evidence="16" id="KW-0175">Coiled coil</keyword>
<organism evidence="21 22">
    <name type="scientific">Halioglobus maricola</name>
    <dbReference type="NCBI Taxonomy" id="2601894"/>
    <lineage>
        <taxon>Bacteria</taxon>
        <taxon>Pseudomonadati</taxon>
        <taxon>Pseudomonadota</taxon>
        <taxon>Gammaproteobacteria</taxon>
        <taxon>Cellvibrionales</taxon>
        <taxon>Halieaceae</taxon>
        <taxon>Halioglobus</taxon>
    </lineage>
</organism>
<comment type="catalytic activity">
    <reaction evidence="15">
        <text>L-tyrosyl-[protein] + ATP = O-phospho-L-tyrosyl-[protein] + ADP + H(+)</text>
        <dbReference type="Rhea" id="RHEA:10596"/>
        <dbReference type="Rhea" id="RHEA-COMP:10136"/>
        <dbReference type="Rhea" id="RHEA-COMP:20101"/>
        <dbReference type="ChEBI" id="CHEBI:15378"/>
        <dbReference type="ChEBI" id="CHEBI:30616"/>
        <dbReference type="ChEBI" id="CHEBI:46858"/>
        <dbReference type="ChEBI" id="CHEBI:61978"/>
        <dbReference type="ChEBI" id="CHEBI:456216"/>
        <dbReference type="EC" id="2.7.10.2"/>
    </reaction>
</comment>
<feature type="transmembrane region" description="Helical" evidence="17">
    <location>
        <begin position="62"/>
        <end position="86"/>
    </location>
</feature>
<accession>A0A5P9NGE5</accession>
<keyword evidence="6" id="KW-0997">Cell inner membrane</keyword>
<keyword evidence="11" id="KW-0067">ATP-binding</keyword>
<keyword evidence="10 21" id="KW-0418">Kinase</keyword>
<evidence type="ECO:0000256" key="14">
    <source>
        <dbReference type="ARBA" id="ARBA00023137"/>
    </source>
</evidence>
<feature type="transmembrane region" description="Helical" evidence="17">
    <location>
        <begin position="464"/>
        <end position="485"/>
    </location>
</feature>
<evidence type="ECO:0000256" key="10">
    <source>
        <dbReference type="ARBA" id="ARBA00022777"/>
    </source>
</evidence>
<evidence type="ECO:0000256" key="9">
    <source>
        <dbReference type="ARBA" id="ARBA00022741"/>
    </source>
</evidence>
<evidence type="ECO:0000259" key="18">
    <source>
        <dbReference type="Pfam" id="PF02706"/>
    </source>
</evidence>
<comment type="similarity">
    <text evidence="3">Belongs to the etk/wzc family.</text>
</comment>
<evidence type="ECO:0000256" key="12">
    <source>
        <dbReference type="ARBA" id="ARBA00022989"/>
    </source>
</evidence>
<dbReference type="SUPFAM" id="SSF52540">
    <property type="entry name" value="P-loop containing nucleoside triphosphate hydrolases"/>
    <property type="match status" value="1"/>
</dbReference>
<evidence type="ECO:0000256" key="13">
    <source>
        <dbReference type="ARBA" id="ARBA00023136"/>
    </source>
</evidence>
<evidence type="ECO:0000256" key="16">
    <source>
        <dbReference type="SAM" id="Coils"/>
    </source>
</evidence>
<evidence type="ECO:0000256" key="1">
    <source>
        <dbReference type="ARBA" id="ARBA00004429"/>
    </source>
</evidence>
<evidence type="ECO:0000259" key="19">
    <source>
        <dbReference type="Pfam" id="PF13614"/>
    </source>
</evidence>
<dbReference type="Pfam" id="PF13614">
    <property type="entry name" value="AAA_31"/>
    <property type="match status" value="1"/>
</dbReference>
<keyword evidence="14" id="KW-0829">Tyrosine-protein kinase</keyword>
<evidence type="ECO:0000256" key="11">
    <source>
        <dbReference type="ARBA" id="ARBA00022840"/>
    </source>
</evidence>
<dbReference type="InterPro" id="IPR025669">
    <property type="entry name" value="AAA_dom"/>
</dbReference>
<feature type="domain" description="Polysaccharide chain length determinant N-terminal" evidence="18">
    <location>
        <begin position="47"/>
        <end position="139"/>
    </location>
</feature>
<sequence>MAAQDSSEEPVAPGHELALADMQKQLARYEAALSTISEAQPEADDDFIDLRELWNMLLRRRWTIIITAGVILVATMIVTAMMTPIYRATTVVQIERDSGKVLDFEGVTAEESAYSRDFYQTQYELLQSRTLARRVIDQLGMQDSPTEAAEPSALVGLLSDVKSLFASGEPALEEALPANLEGRFLKNLTVQPVSNSRLVRLHYDSPNREQAALIVNTISQAYVDMNLERRFEASTYAKSFLEDRIKHVRADLEDSERALVEYTQARGIINQEDKQAILMEKLKEMNRAQVEAESERIEAESQYQEMLTASADGLAEALNSQVIQSLKANRTQLQSQYQEQLKIYKPEYPKMQQLQNQIDQIDAEILMEISNIRDGIKIKYQAKLREEAKLDESIAAYREEILDLNARSTDFQTLKREVDTNRELYDGLLQRMKEVGVAAGVTNNNISVVDKAEIPRGKHKPKTLLNMALALVLGTFAGAALAFLFEMLDDTVKGASDLEKLVKKPVLGIIPRLTGKDAPKGEQVALHGYLEPTSALAEAHRSMRTALMFSTADGAPKVLHFTSAGPGEGKTTTAVNTAITLAQTGSQVLLIDGDMRNPSLHKVFSRPNDNGLTNYLTSDAKPGRVTQSTGIDSLFVMTSGPVPPNPAELLHGSRMLDLVALGNQRFDYVVIDGPPLLGLADALLLADVAHATLFVAAAGAARTGSVEAGLKRLQHSRANVVGAVLTKFDLNKASYGYGGDYGYSYSYSYGVDDERKSA</sequence>
<evidence type="ECO:0000256" key="8">
    <source>
        <dbReference type="ARBA" id="ARBA00022692"/>
    </source>
</evidence>
<evidence type="ECO:0000256" key="2">
    <source>
        <dbReference type="ARBA" id="ARBA00007316"/>
    </source>
</evidence>
<comment type="similarity">
    <text evidence="2">Belongs to the CpsD/CapB family.</text>
</comment>
<keyword evidence="9" id="KW-0547">Nucleotide-binding</keyword>
<proteinExistence type="inferred from homology"/>
<gene>
    <name evidence="21" type="ORF">EY643_02570</name>
</gene>
<keyword evidence="8 17" id="KW-0812">Transmembrane</keyword>
<dbReference type="RefSeq" id="WP_152660738.1">
    <property type="nucleotide sequence ID" value="NZ_CP036422.1"/>
</dbReference>
<dbReference type="InterPro" id="IPR005702">
    <property type="entry name" value="Wzc-like_C"/>
</dbReference>
<dbReference type="AlphaFoldDB" id="A0A5P9NGE5"/>
<dbReference type="OrthoDB" id="9775724at2"/>
<dbReference type="InterPro" id="IPR050445">
    <property type="entry name" value="Bact_polysacc_biosynth/exp"/>
</dbReference>
<dbReference type="CDD" id="cd05387">
    <property type="entry name" value="BY-kinase"/>
    <property type="match status" value="1"/>
</dbReference>
<keyword evidence="7 21" id="KW-0808">Transferase</keyword>
<dbReference type="GO" id="GO:0005524">
    <property type="term" value="F:ATP binding"/>
    <property type="evidence" value="ECO:0007669"/>
    <property type="project" value="UniProtKB-KW"/>
</dbReference>
<dbReference type="Proteomes" id="UP000326287">
    <property type="component" value="Chromosome"/>
</dbReference>
<dbReference type="GO" id="GO:0004715">
    <property type="term" value="F:non-membrane spanning protein tyrosine kinase activity"/>
    <property type="evidence" value="ECO:0007669"/>
    <property type="project" value="UniProtKB-EC"/>
</dbReference>
<dbReference type="KEGG" id="halc:EY643_02570"/>
<dbReference type="EMBL" id="CP036422">
    <property type="protein sequence ID" value="QFU74626.1"/>
    <property type="molecule type" value="Genomic_DNA"/>
</dbReference>
<evidence type="ECO:0000313" key="22">
    <source>
        <dbReference type="Proteomes" id="UP000326287"/>
    </source>
</evidence>
<dbReference type="GO" id="GO:0005886">
    <property type="term" value="C:plasma membrane"/>
    <property type="evidence" value="ECO:0007669"/>
    <property type="project" value="UniProtKB-SubCell"/>
</dbReference>
<dbReference type="NCBIfam" id="TIGR01007">
    <property type="entry name" value="eps_fam"/>
    <property type="match status" value="1"/>
</dbReference>
<comment type="subcellular location">
    <subcellularLocation>
        <location evidence="1">Cell inner membrane</location>
        <topology evidence="1">Multi-pass membrane protein</topology>
    </subcellularLocation>
</comment>
<dbReference type="PANTHER" id="PTHR32309">
    <property type="entry name" value="TYROSINE-PROTEIN KINASE"/>
    <property type="match status" value="1"/>
</dbReference>
<evidence type="ECO:0000259" key="20">
    <source>
        <dbReference type="Pfam" id="PF13807"/>
    </source>
</evidence>
<evidence type="ECO:0000256" key="7">
    <source>
        <dbReference type="ARBA" id="ARBA00022679"/>
    </source>
</evidence>
<keyword evidence="13 17" id="KW-0472">Membrane</keyword>
<feature type="domain" description="Tyrosine-protein kinase G-rich" evidence="20">
    <location>
        <begin position="414"/>
        <end position="484"/>
    </location>
</feature>
<reference evidence="21 22" key="1">
    <citation type="submission" date="2019-02" db="EMBL/GenBank/DDBJ databases">
        <authorList>
            <person name="Li S.-H."/>
        </authorList>
    </citation>
    <scope>NUCLEOTIDE SEQUENCE [LARGE SCALE GENOMIC DNA]</scope>
    <source>
        <strain evidence="21 22">IMCC14385</strain>
    </source>
</reference>
<dbReference type="Pfam" id="PF02706">
    <property type="entry name" value="Wzz"/>
    <property type="match status" value="1"/>
</dbReference>
<evidence type="ECO:0000256" key="17">
    <source>
        <dbReference type="SAM" id="Phobius"/>
    </source>
</evidence>